<dbReference type="Gene3D" id="3.30.565.10">
    <property type="entry name" value="Histidine kinase-like ATPase, C-terminal domain"/>
    <property type="match status" value="1"/>
</dbReference>
<keyword evidence="2 7" id="KW-0418">Kinase</keyword>
<dbReference type="Pfam" id="PF02518">
    <property type="entry name" value="HATPase_c"/>
    <property type="match status" value="1"/>
</dbReference>
<keyword evidence="4" id="KW-1133">Transmembrane helix</keyword>
<dbReference type="GO" id="GO:0016301">
    <property type="term" value="F:kinase activity"/>
    <property type="evidence" value="ECO:0007669"/>
    <property type="project" value="UniProtKB-KW"/>
</dbReference>
<name>A0A2N9JIF1_9ACTN</name>
<feature type="transmembrane region" description="Helical" evidence="4">
    <location>
        <begin position="46"/>
        <end position="66"/>
    </location>
</feature>
<dbReference type="Pfam" id="PF04024">
    <property type="entry name" value="PspC"/>
    <property type="match status" value="1"/>
</dbReference>
<dbReference type="OrthoDB" id="3534856at2"/>
<evidence type="ECO:0000256" key="4">
    <source>
        <dbReference type="SAM" id="Phobius"/>
    </source>
</evidence>
<dbReference type="RefSeq" id="WP_105186069.1">
    <property type="nucleotide sequence ID" value="NZ_BAAAGO010000004.1"/>
</dbReference>
<feature type="domain" description="Histidine kinase/HSP90-like ATPase" evidence="5">
    <location>
        <begin position="328"/>
        <end position="419"/>
    </location>
</feature>
<evidence type="ECO:0000256" key="1">
    <source>
        <dbReference type="ARBA" id="ARBA00022679"/>
    </source>
</evidence>
<dbReference type="KEGG" id="mgg:MPLG2_2278"/>
<dbReference type="GO" id="GO:0000160">
    <property type="term" value="P:phosphorelay signal transduction system"/>
    <property type="evidence" value="ECO:0007669"/>
    <property type="project" value="UniProtKB-KW"/>
</dbReference>
<protein>
    <submittedName>
        <fullName evidence="7">Signal transduction histidine kinase</fullName>
    </submittedName>
</protein>
<evidence type="ECO:0000259" key="6">
    <source>
        <dbReference type="Pfam" id="PF04024"/>
    </source>
</evidence>
<evidence type="ECO:0000259" key="5">
    <source>
        <dbReference type="Pfam" id="PF02518"/>
    </source>
</evidence>
<gene>
    <name evidence="7" type="ORF">MPLG2_2278</name>
</gene>
<dbReference type="EMBL" id="LT985188">
    <property type="protein sequence ID" value="SPD87308.1"/>
    <property type="molecule type" value="Genomic_DNA"/>
</dbReference>
<evidence type="ECO:0000256" key="3">
    <source>
        <dbReference type="ARBA" id="ARBA00023012"/>
    </source>
</evidence>
<dbReference type="AlphaFoldDB" id="A0A2N9JIF1"/>
<dbReference type="SUPFAM" id="SSF55874">
    <property type="entry name" value="ATPase domain of HSP90 chaperone/DNA topoisomerase II/histidine kinase"/>
    <property type="match status" value="1"/>
</dbReference>
<dbReference type="CDD" id="cd16917">
    <property type="entry name" value="HATPase_UhpB-NarQ-NarX-like"/>
    <property type="match status" value="1"/>
</dbReference>
<keyword evidence="3" id="KW-0902">Two-component regulatory system</keyword>
<keyword evidence="4" id="KW-0812">Transmembrane</keyword>
<organism evidence="7 8">
    <name type="scientific">Micropruina glycogenica</name>
    <dbReference type="NCBI Taxonomy" id="75385"/>
    <lineage>
        <taxon>Bacteria</taxon>
        <taxon>Bacillati</taxon>
        <taxon>Actinomycetota</taxon>
        <taxon>Actinomycetes</taxon>
        <taxon>Propionibacteriales</taxon>
        <taxon>Nocardioidaceae</taxon>
        <taxon>Micropruina</taxon>
    </lineage>
</organism>
<feature type="transmembrane region" description="Helical" evidence="4">
    <location>
        <begin position="177"/>
        <end position="198"/>
    </location>
</feature>
<dbReference type="InterPro" id="IPR050482">
    <property type="entry name" value="Sensor_HK_TwoCompSys"/>
</dbReference>
<evidence type="ECO:0000256" key="2">
    <source>
        <dbReference type="ARBA" id="ARBA00022777"/>
    </source>
</evidence>
<feature type="transmembrane region" description="Helical" evidence="4">
    <location>
        <begin position="96"/>
        <end position="116"/>
    </location>
</feature>
<keyword evidence="4" id="KW-0472">Membrane</keyword>
<evidence type="ECO:0000313" key="7">
    <source>
        <dbReference type="EMBL" id="SPD87308.1"/>
    </source>
</evidence>
<keyword evidence="8" id="KW-1185">Reference proteome</keyword>
<feature type="transmembrane region" description="Helical" evidence="4">
    <location>
        <begin position="204"/>
        <end position="224"/>
    </location>
</feature>
<dbReference type="InterPro" id="IPR036890">
    <property type="entry name" value="HATPase_C_sf"/>
</dbReference>
<dbReference type="PANTHER" id="PTHR24421">
    <property type="entry name" value="NITRATE/NITRITE SENSOR PROTEIN NARX-RELATED"/>
    <property type="match status" value="1"/>
</dbReference>
<dbReference type="InterPro" id="IPR003594">
    <property type="entry name" value="HATPase_dom"/>
</dbReference>
<evidence type="ECO:0000313" key="8">
    <source>
        <dbReference type="Proteomes" id="UP000238164"/>
    </source>
</evidence>
<dbReference type="InterPro" id="IPR007168">
    <property type="entry name" value="Phageshock_PspC_N"/>
</dbReference>
<dbReference type="PANTHER" id="PTHR24421:SF61">
    <property type="entry name" value="OXYGEN SENSOR HISTIDINE KINASE NREB"/>
    <property type="match status" value="1"/>
</dbReference>
<accession>A0A2N9JIF1</accession>
<keyword evidence="1" id="KW-0808">Transferase</keyword>
<feature type="domain" description="Phage shock protein PspC N-terminal" evidence="6">
    <location>
        <begin position="17"/>
        <end position="69"/>
    </location>
</feature>
<proteinExistence type="predicted"/>
<sequence>MSSPSTLVQPVPRRADRRLDTAWLGGVCSGLAAHLNWPVLVLRLGFVLLSASMGIGVLVYLVLWLAMPLASEAPQAPGIEAASRSGMRTVQAGYRVPADLGLISAVALLGAGLLWFVQAAGWGAPAAALWPALAGTFGLMLIWWQADHIPNRSMKGLTGWRRWFAPLLAHWSRIVRILLGLLGLVTAVVLIVVALPPLPEGSRTLIVLGLVVVALLLAAAPWIIRVRRSLATIREDKMLADARADMAAHLHDSVLQTLALIQRQAQNPKAVAALARRQERELRSWLYGETAVDAPTVKAALVASAAEVEDAHGVDIDIVVVGDRDLDGDARPLVQAAREAMVNAAKHAGVAKVDVYAEVDDDAIEVFVRDRGGGFVLDDIPADRMGVRGSIIERLRRAGGNATIRSAPETGTEVRLEMKR</sequence>
<dbReference type="Proteomes" id="UP000238164">
    <property type="component" value="Chromosome 1"/>
</dbReference>
<reference evidence="7 8" key="1">
    <citation type="submission" date="2018-02" db="EMBL/GenBank/DDBJ databases">
        <authorList>
            <person name="Cohen D.B."/>
            <person name="Kent A.D."/>
        </authorList>
    </citation>
    <scope>NUCLEOTIDE SEQUENCE [LARGE SCALE GENOMIC DNA]</scope>
    <source>
        <strain evidence="7">1</strain>
    </source>
</reference>
<feature type="transmembrane region" description="Helical" evidence="4">
    <location>
        <begin position="122"/>
        <end position="144"/>
    </location>
</feature>